<evidence type="ECO:0000313" key="2">
    <source>
        <dbReference type="EMBL" id="EXI77313.1"/>
    </source>
</evidence>
<feature type="signal peptide" evidence="1">
    <location>
        <begin position="1"/>
        <end position="26"/>
    </location>
</feature>
<reference evidence="2 3" key="1">
    <citation type="submission" date="2014-02" db="EMBL/GenBank/DDBJ databases">
        <title>Expanding our view of genomic diversity in Candidatus Accumulibacter clades.</title>
        <authorList>
            <person name="Skennerton C.T."/>
            <person name="Barr J.J."/>
            <person name="Slater F.R."/>
            <person name="Bond P.L."/>
            <person name="Tyson G.W."/>
        </authorList>
    </citation>
    <scope>NUCLEOTIDE SEQUENCE [LARGE SCALE GENOMIC DNA]</scope>
    <source>
        <strain evidence="3">BA-92</strain>
    </source>
</reference>
<sequence precursor="true">MHERLSIPYRLAAGAAALAFCVSAGAAQRNVLVSIENLASTNSISFAPLHVAFNSGSYDAFNEAAAAGPAIISVAELGAGSEWQSAFAMADPTAVRGVIDAPFPLLPGASGSKLFSLIDTTLNPFFTFAAMLLPSNDHFIGNDSPKQYRLFDAAGNLAITSITLMASEIWDAGSEAFDAARAAFVAGSDASLRNGGDGNVRFDFAGLAAFDGEDTPAYTFTSGLGANSEVYRISFAAVPEPESLALMLPGLLALGWVGRRRRKESAEGADLALATA</sequence>
<dbReference type="EMBL" id="JEMX01000104">
    <property type="protein sequence ID" value="EXI77313.1"/>
    <property type="molecule type" value="Genomic_DNA"/>
</dbReference>
<dbReference type="InterPro" id="IPR009465">
    <property type="entry name" value="Spondin_N"/>
</dbReference>
<feature type="chain" id="PRO_5001461019" evidence="1">
    <location>
        <begin position="27"/>
        <end position="276"/>
    </location>
</feature>
<comment type="caution">
    <text evidence="2">The sequence shown here is derived from an EMBL/GenBank/DDBJ whole genome shotgun (WGS) entry which is preliminary data.</text>
</comment>
<dbReference type="InterPro" id="IPR038678">
    <property type="entry name" value="Spondin_N_sf"/>
</dbReference>
<dbReference type="Gene3D" id="2.60.40.2130">
    <property type="entry name" value="F-spondin domain"/>
    <property type="match status" value="1"/>
</dbReference>
<dbReference type="AlphaFoldDB" id="A0A011N437"/>
<keyword evidence="1" id="KW-0732">Signal</keyword>
<evidence type="ECO:0000256" key="1">
    <source>
        <dbReference type="SAM" id="SignalP"/>
    </source>
</evidence>
<dbReference type="Proteomes" id="UP000021816">
    <property type="component" value="Unassembled WGS sequence"/>
</dbReference>
<evidence type="ECO:0000313" key="3">
    <source>
        <dbReference type="Proteomes" id="UP000021816"/>
    </source>
</evidence>
<dbReference type="STRING" id="1454003.AW10_03865"/>
<protein>
    <submittedName>
        <fullName evidence="2">PEP-CTERM motif protein</fullName>
    </submittedName>
</protein>
<accession>A0A011N437</accession>
<name>A0A011N437_9PROT</name>
<gene>
    <name evidence="2" type="ORF">AW10_03865</name>
</gene>
<dbReference type="PATRIC" id="fig|1454003.3.peg.3924"/>
<organism evidence="2 3">
    <name type="scientific">Candidatus Accumulibacter appositus</name>
    <dbReference type="NCBI Taxonomy" id="1454003"/>
    <lineage>
        <taxon>Bacteria</taxon>
        <taxon>Pseudomonadati</taxon>
        <taxon>Pseudomonadota</taxon>
        <taxon>Betaproteobacteria</taxon>
        <taxon>Candidatus Accumulibacter</taxon>
    </lineage>
</organism>
<dbReference type="InterPro" id="IPR013424">
    <property type="entry name" value="Ice-binding_C"/>
</dbReference>
<dbReference type="NCBIfam" id="TIGR02595">
    <property type="entry name" value="PEP_CTERM"/>
    <property type="match status" value="1"/>
</dbReference>
<proteinExistence type="predicted"/>
<dbReference type="NCBIfam" id="NF038123">
    <property type="entry name" value="NF038123_dom"/>
    <property type="match status" value="1"/>
</dbReference>